<evidence type="ECO:0000313" key="13">
    <source>
        <dbReference type="Proteomes" id="UP000717328"/>
    </source>
</evidence>
<keyword evidence="6" id="KW-0539">Nucleus</keyword>
<dbReference type="OrthoDB" id="5364245at2759"/>
<evidence type="ECO:0000259" key="10">
    <source>
        <dbReference type="PROSITE" id="PS50090"/>
    </source>
</evidence>
<feature type="compositionally biased region" description="Polar residues" evidence="9">
    <location>
        <begin position="115"/>
        <end position="125"/>
    </location>
</feature>
<feature type="region of interest" description="Disordered" evidence="9">
    <location>
        <begin position="918"/>
        <end position="939"/>
    </location>
</feature>
<name>A0A9P7GIT6_9AGAR</name>
<evidence type="ECO:0000256" key="7">
    <source>
        <dbReference type="ARBA" id="ARBA00025178"/>
    </source>
</evidence>
<evidence type="ECO:0000256" key="3">
    <source>
        <dbReference type="ARBA" id="ARBA00022763"/>
    </source>
</evidence>
<evidence type="ECO:0000256" key="9">
    <source>
        <dbReference type="SAM" id="MobiDB-lite"/>
    </source>
</evidence>
<reference evidence="12" key="1">
    <citation type="submission" date="2021-02" db="EMBL/GenBank/DDBJ databases">
        <authorList>
            <person name="Nieuwenhuis M."/>
            <person name="Van De Peppel L.J.J."/>
        </authorList>
    </citation>
    <scope>NUCLEOTIDE SEQUENCE</scope>
    <source>
        <strain evidence="12">D49</strain>
    </source>
</reference>
<proteinExistence type="inferred from homology"/>
<dbReference type="InterPro" id="IPR009057">
    <property type="entry name" value="Homeodomain-like_sf"/>
</dbReference>
<comment type="similarity">
    <text evidence="2">Belongs to the EAF1 family.</text>
</comment>
<dbReference type="Pfam" id="PF07529">
    <property type="entry name" value="HSA"/>
    <property type="match status" value="1"/>
</dbReference>
<keyword evidence="4" id="KW-0156">Chromatin regulator</keyword>
<feature type="region of interest" description="Disordered" evidence="9">
    <location>
        <begin position="1008"/>
        <end position="1090"/>
    </location>
</feature>
<feature type="region of interest" description="Disordered" evidence="9">
    <location>
        <begin position="1137"/>
        <end position="1171"/>
    </location>
</feature>
<dbReference type="PROSITE" id="PS50090">
    <property type="entry name" value="MYB_LIKE"/>
    <property type="match status" value="1"/>
</dbReference>
<evidence type="ECO:0000256" key="8">
    <source>
        <dbReference type="ARBA" id="ARBA00029670"/>
    </source>
</evidence>
<evidence type="ECO:0000256" key="6">
    <source>
        <dbReference type="ARBA" id="ARBA00023242"/>
    </source>
</evidence>
<evidence type="ECO:0000256" key="2">
    <source>
        <dbReference type="ARBA" id="ARBA00008913"/>
    </source>
</evidence>
<dbReference type="InterPro" id="IPR001005">
    <property type="entry name" value="SANT/Myb"/>
</dbReference>
<sequence length="1225" mass="136828">AISERRDVLLREMHQMIRRRHDLGPIFGVDDQDEEDLQAFLLRFHITTDNPDAGSIINLTESEILPLHFKDDDNSTRSISSKGNPTSKRSMRSRQKLDIAEFPRQESSRILSPRPSVSSTAEPTSGSLIQELEDDDELDLLKASPLSHAQSIYFKEHTIVDNTPESPERSVEGSLRHGRLGRFEAGVLGGETKVNVNNPQETTNPLDLKSSEQMDIDVDVSRSNPQEVKTQRSAGTLEDIAVSTVSLHHIFSDAIHTAAAKPPVIVRSTLPSGSPEPAYVFNEVLQPQISFPTPVAPLERVHQFKPEFTLPSLKLINPEHIRKAKSARRKREGISKKENNDWTPLGLNKWAATINANPVWKKVARSNKCLSTREWATAMSELRFIRAIERIESLKREGRWSFRQPKKQRAIGGVPKTHWDHVMDEMKWMRVDFREERKWKLALAYNLSTAVLDWWTAGTMEVRVVRGICVRWKRPLSEHQGQDVVMEDSVDFNPGAHRPEIEVTDSEGAHPQQSTSLLGVDYGSEEEEEDDDEEDEDEDEDKDKISQDVIDPLAPSTLLQEALDDSAAYNDHPTNTHDSQDIQPKTEEVEDMLALTHHEPSTEADGGGKLDPALALKASSNDPILASQSTPSGPGLSLTTATKSTKTNIYAPFRELIAYSENDKLFLDLQTFDMSKIDAPGATSSDDAALPTPDLAAIFPDLPILTLFDPTPVIQAPAIPSADGKKRSEKRSDRDDPTKRPDDILYTKLYPTGEFMMSKPTLIGPLRPSKNWKNGQWLPLDETPVAPEETLPKISDDNSDIFETRFTNSPSHMIALSMQTAYLKNKEHRKRLVEHLWSNADDLLLKTLIDRYPHNWPLIAECFNGSRLTISTDKRTFHDCYERWRDTWAPELRRLTENSSAVDTTPTQMTTRGVKRLASTSVSSVTPVGMATGSEPRKRRRHLLVQETIRKAGKKRAEALQKIQNTQRKQPTIHETHAQYAKLPKRTPAELSRAKAEKEARELAEIQQARKRQEELHRQNMSRVGPNGTLPPPNMTQPVQPQPQQPQQAQVAGVMQRPVGTAIPGSSQVPQIRSQVNISQQQRTNTPSMQARAQHMLQAQARAAQQQAQVHAQALAQAQNVVQSTAVAVNSPHLSPPYANRDITSSPAHVSPPLGSAVPSTANSPRPPSAQAHPLLQAAQVPGNAGTRGGYYLPNVPLTTEQIHTALRLQQQQQQQQQGFPVNPS</sequence>
<keyword evidence="13" id="KW-1185">Reference proteome</keyword>
<dbReference type="SMART" id="SM00717">
    <property type="entry name" value="SANT"/>
    <property type="match status" value="1"/>
</dbReference>
<dbReference type="PROSITE" id="PS51204">
    <property type="entry name" value="HSA"/>
    <property type="match status" value="1"/>
</dbReference>
<evidence type="ECO:0000256" key="5">
    <source>
        <dbReference type="ARBA" id="ARBA00023204"/>
    </source>
</evidence>
<dbReference type="Gene3D" id="1.10.10.60">
    <property type="entry name" value="Homeodomain-like"/>
    <property type="match status" value="1"/>
</dbReference>
<feature type="region of interest" description="Disordered" evidence="9">
    <location>
        <begin position="70"/>
        <end position="125"/>
    </location>
</feature>
<dbReference type="GO" id="GO:0003682">
    <property type="term" value="F:chromatin binding"/>
    <property type="evidence" value="ECO:0007669"/>
    <property type="project" value="TreeGrafter"/>
</dbReference>
<organism evidence="12 13">
    <name type="scientific">Sphagnurus paluster</name>
    <dbReference type="NCBI Taxonomy" id="117069"/>
    <lineage>
        <taxon>Eukaryota</taxon>
        <taxon>Fungi</taxon>
        <taxon>Dikarya</taxon>
        <taxon>Basidiomycota</taxon>
        <taxon>Agaricomycotina</taxon>
        <taxon>Agaricomycetes</taxon>
        <taxon>Agaricomycetidae</taxon>
        <taxon>Agaricales</taxon>
        <taxon>Tricholomatineae</taxon>
        <taxon>Lyophyllaceae</taxon>
        <taxon>Sphagnurus</taxon>
    </lineage>
</organism>
<evidence type="ECO:0000256" key="4">
    <source>
        <dbReference type="ARBA" id="ARBA00022853"/>
    </source>
</evidence>
<dbReference type="PANTHER" id="PTHR46459:SF1">
    <property type="entry name" value="E1A-BINDING PROTEIN P400"/>
    <property type="match status" value="1"/>
</dbReference>
<accession>A0A9P7GIT6</accession>
<evidence type="ECO:0000256" key="1">
    <source>
        <dbReference type="ARBA" id="ARBA00004123"/>
    </source>
</evidence>
<comment type="function">
    <text evidence="7">Component of the NuA4 histone acetyltransferase complex which is involved in transcriptional activation of selected genes principally by acetylation of nucleosomal histone H4 and H2A. The NuA4 complex is also involved in DNA repair.</text>
</comment>
<feature type="compositionally biased region" description="Basic and acidic residues" evidence="9">
    <location>
        <begin position="723"/>
        <end position="744"/>
    </location>
</feature>
<dbReference type="AlphaFoldDB" id="A0A9P7GIT6"/>
<dbReference type="PANTHER" id="PTHR46459">
    <property type="entry name" value="E1A-BINDING PROTEIN P400-RELATED"/>
    <property type="match status" value="1"/>
</dbReference>
<dbReference type="SUPFAM" id="SSF46689">
    <property type="entry name" value="Homeodomain-like"/>
    <property type="match status" value="1"/>
</dbReference>
<feature type="compositionally biased region" description="Basic and acidic residues" evidence="9">
    <location>
        <begin position="95"/>
        <end position="107"/>
    </location>
</feature>
<dbReference type="GO" id="GO:0005634">
    <property type="term" value="C:nucleus"/>
    <property type="evidence" value="ECO:0007669"/>
    <property type="project" value="UniProtKB-SubCell"/>
</dbReference>
<feature type="compositionally biased region" description="Polar residues" evidence="9">
    <location>
        <begin position="1064"/>
        <end position="1088"/>
    </location>
</feature>
<dbReference type="EMBL" id="JABCKI010000357">
    <property type="protein sequence ID" value="KAG5650813.1"/>
    <property type="molecule type" value="Genomic_DNA"/>
</dbReference>
<dbReference type="GO" id="GO:0035267">
    <property type="term" value="C:NuA4 histone acetyltransferase complex"/>
    <property type="evidence" value="ECO:0007669"/>
    <property type="project" value="TreeGrafter"/>
</dbReference>
<feature type="domain" description="HSA" evidence="11">
    <location>
        <begin position="406"/>
        <end position="478"/>
    </location>
</feature>
<feature type="region of interest" description="Disordered" evidence="9">
    <location>
        <begin position="485"/>
        <end position="553"/>
    </location>
</feature>
<protein>
    <recommendedName>
        <fullName evidence="8">Vacuolar import and degradation protein 21</fullName>
    </recommendedName>
</protein>
<dbReference type="GO" id="GO:0006325">
    <property type="term" value="P:chromatin organization"/>
    <property type="evidence" value="ECO:0007669"/>
    <property type="project" value="UniProtKB-KW"/>
</dbReference>
<keyword evidence="5" id="KW-0234">DNA repair</keyword>
<comment type="subcellular location">
    <subcellularLocation>
        <location evidence="1">Nucleus</location>
    </subcellularLocation>
</comment>
<comment type="caution">
    <text evidence="12">The sequence shown here is derived from an EMBL/GenBank/DDBJ whole genome shotgun (WGS) entry which is preliminary data.</text>
</comment>
<dbReference type="InterPro" id="IPR014012">
    <property type="entry name" value="HSA_dom"/>
</dbReference>
<feature type="compositionally biased region" description="Polar residues" evidence="9">
    <location>
        <begin position="76"/>
        <end position="88"/>
    </location>
</feature>
<evidence type="ECO:0000259" key="11">
    <source>
        <dbReference type="PROSITE" id="PS51204"/>
    </source>
</evidence>
<dbReference type="Pfam" id="PF13921">
    <property type="entry name" value="Myb_DNA-bind_6"/>
    <property type="match status" value="1"/>
</dbReference>
<reference evidence="12" key="2">
    <citation type="submission" date="2021-10" db="EMBL/GenBank/DDBJ databases">
        <title>Phylogenomics reveals ancestral predisposition of the termite-cultivated fungus Termitomyces towards a domesticated lifestyle.</title>
        <authorList>
            <person name="Auxier B."/>
            <person name="Grum-Grzhimaylo A."/>
            <person name="Cardenas M.E."/>
            <person name="Lodge J.D."/>
            <person name="Laessoe T."/>
            <person name="Pedersen O."/>
            <person name="Smith M.E."/>
            <person name="Kuyper T.W."/>
            <person name="Franco-Molano E.A."/>
            <person name="Baroni T.J."/>
            <person name="Aanen D.K."/>
        </authorList>
    </citation>
    <scope>NUCLEOTIDE SEQUENCE</scope>
    <source>
        <strain evidence="12">D49</strain>
    </source>
</reference>
<evidence type="ECO:0000313" key="12">
    <source>
        <dbReference type="EMBL" id="KAG5650813.1"/>
    </source>
</evidence>
<gene>
    <name evidence="12" type="ORF">H0H81_010950</name>
</gene>
<feature type="non-terminal residue" evidence="12">
    <location>
        <position position="1225"/>
    </location>
</feature>
<feature type="domain" description="Myb-like" evidence="10">
    <location>
        <begin position="829"/>
        <end position="888"/>
    </location>
</feature>
<feature type="region of interest" description="Disordered" evidence="9">
    <location>
        <begin position="716"/>
        <end position="744"/>
    </location>
</feature>
<feature type="compositionally biased region" description="Pro residues" evidence="9">
    <location>
        <begin position="1029"/>
        <end position="1044"/>
    </location>
</feature>
<dbReference type="GO" id="GO:0006281">
    <property type="term" value="P:DNA repair"/>
    <property type="evidence" value="ECO:0007669"/>
    <property type="project" value="UniProtKB-KW"/>
</dbReference>
<keyword evidence="3" id="KW-0227">DNA damage</keyword>
<dbReference type="SMART" id="SM00573">
    <property type="entry name" value="HSA"/>
    <property type="match status" value="1"/>
</dbReference>
<feature type="compositionally biased region" description="Acidic residues" evidence="9">
    <location>
        <begin position="523"/>
        <end position="541"/>
    </location>
</feature>
<dbReference type="Proteomes" id="UP000717328">
    <property type="component" value="Unassembled WGS sequence"/>
</dbReference>